<evidence type="ECO:0000313" key="4">
    <source>
        <dbReference type="EMBL" id="MDY0409687.1"/>
    </source>
</evidence>
<evidence type="ECO:0000259" key="3">
    <source>
        <dbReference type="PROSITE" id="PS50977"/>
    </source>
</evidence>
<dbReference type="InterPro" id="IPR009057">
    <property type="entry name" value="Homeodomain-like_sf"/>
</dbReference>
<dbReference type="InterPro" id="IPR001647">
    <property type="entry name" value="HTH_TetR"/>
</dbReference>
<feature type="DNA-binding region" description="H-T-H motif" evidence="2">
    <location>
        <begin position="34"/>
        <end position="53"/>
    </location>
</feature>
<dbReference type="Pfam" id="PF00440">
    <property type="entry name" value="TetR_N"/>
    <property type="match status" value="1"/>
</dbReference>
<dbReference type="Gene3D" id="1.10.357.10">
    <property type="entry name" value="Tetracycline Repressor, domain 2"/>
    <property type="match status" value="1"/>
</dbReference>
<evidence type="ECO:0000256" key="1">
    <source>
        <dbReference type="ARBA" id="ARBA00023125"/>
    </source>
</evidence>
<comment type="caution">
    <text evidence="4">The sequence shown here is derived from an EMBL/GenBank/DDBJ whole genome shotgun (WGS) entry which is preliminary data.</text>
</comment>
<organism evidence="4 5">
    <name type="scientific">Paracerasibacillus soli</name>
    <dbReference type="NCBI Taxonomy" id="480284"/>
    <lineage>
        <taxon>Bacteria</taxon>
        <taxon>Bacillati</taxon>
        <taxon>Bacillota</taxon>
        <taxon>Bacilli</taxon>
        <taxon>Bacillales</taxon>
        <taxon>Bacillaceae</taxon>
        <taxon>Paracerasibacillus</taxon>
    </lineage>
</organism>
<dbReference type="EMBL" id="JAWDIQ010000002">
    <property type="protein sequence ID" value="MDY0409687.1"/>
    <property type="molecule type" value="Genomic_DNA"/>
</dbReference>
<sequence>MPKQTFYNLPDDKKQILIQALEEEFSRAPLFHASISNIVKSADIPRGSFYQYFEGKEDAYFYLISRQVESSKKLFITCLMKYDGDLFHAVTELFKQIVEELSKGDHINFLKNVFLNMTHEIENKFTRIFNGNDSRGQFCKMNALINKDNLNVSNENELYHLVQIIGTITIRNLIEKIAQELSSETAMNNFHIELTLLKEGLYKRS</sequence>
<keyword evidence="5" id="KW-1185">Reference proteome</keyword>
<gene>
    <name evidence="4" type="ORF">RWD45_15320</name>
</gene>
<keyword evidence="1 2" id="KW-0238">DNA-binding</keyword>
<feature type="domain" description="HTH tetR-type" evidence="3">
    <location>
        <begin position="11"/>
        <end position="71"/>
    </location>
</feature>
<evidence type="ECO:0000313" key="5">
    <source>
        <dbReference type="Proteomes" id="UP001275315"/>
    </source>
</evidence>
<protein>
    <submittedName>
        <fullName evidence="4">TetR/AcrR family transcriptional regulator</fullName>
    </submittedName>
</protein>
<dbReference type="Proteomes" id="UP001275315">
    <property type="component" value="Unassembled WGS sequence"/>
</dbReference>
<name>A0ABU5CTI4_9BACI</name>
<reference evidence="4 5" key="1">
    <citation type="submission" date="2023-10" db="EMBL/GenBank/DDBJ databases">
        <title>Virgibacillus soli CC-YMP-6 genome.</title>
        <authorList>
            <person name="Miliotis G."/>
            <person name="Sengupta P."/>
            <person name="Hameed A."/>
            <person name="Chuvochina M."/>
            <person name="Mcdonagh F."/>
            <person name="Simpson A.C."/>
            <person name="Singh N.K."/>
            <person name="Rekha P.D."/>
            <person name="Raman K."/>
            <person name="Hugenholtz P."/>
            <person name="Venkateswaran K."/>
        </authorList>
    </citation>
    <scope>NUCLEOTIDE SEQUENCE [LARGE SCALE GENOMIC DNA]</scope>
    <source>
        <strain evidence="4 5">CC-YMP-6</strain>
    </source>
</reference>
<dbReference type="PROSITE" id="PS50977">
    <property type="entry name" value="HTH_TETR_2"/>
    <property type="match status" value="1"/>
</dbReference>
<dbReference type="RefSeq" id="WP_320380479.1">
    <property type="nucleotide sequence ID" value="NZ_JAWDIQ010000002.1"/>
</dbReference>
<proteinExistence type="predicted"/>
<dbReference type="Pfam" id="PF17924">
    <property type="entry name" value="TetR_C_19"/>
    <property type="match status" value="1"/>
</dbReference>
<accession>A0ABU5CTI4</accession>
<dbReference type="SUPFAM" id="SSF46689">
    <property type="entry name" value="Homeodomain-like"/>
    <property type="match status" value="1"/>
</dbReference>
<evidence type="ECO:0000256" key="2">
    <source>
        <dbReference type="PROSITE-ProRule" id="PRU00335"/>
    </source>
</evidence>